<reference evidence="1 2" key="1">
    <citation type="submission" date="2017-06" db="EMBL/GenBank/DDBJ databases">
        <authorList>
            <person name="Kim H.J."/>
            <person name="Triplett B.A."/>
        </authorList>
    </citation>
    <scope>NUCLEOTIDE SEQUENCE [LARGE SCALE GENOMIC DNA]</scope>
    <source>
        <strain evidence="1 2">CGMCC 4.2132</strain>
    </source>
</reference>
<evidence type="ECO:0000313" key="2">
    <source>
        <dbReference type="Proteomes" id="UP000198282"/>
    </source>
</evidence>
<gene>
    <name evidence="1" type="ORF">SAMN05216276_108314</name>
</gene>
<keyword evidence="2" id="KW-1185">Reference proteome</keyword>
<sequence length="103" mass="11390">MTVTDDAEIANSAITATAHLALLAERLQELGLHSRVRVTSRRPPELIVVNPDAPVLTENIYAAPEKGIWWFLWSWNEKVAPVAEADAVAARIRHVLTPMGRGR</sequence>
<accession>A0A239P3Y4</accession>
<dbReference type="Proteomes" id="UP000198282">
    <property type="component" value="Unassembled WGS sequence"/>
</dbReference>
<protein>
    <submittedName>
        <fullName evidence="1">Uncharacterized protein</fullName>
    </submittedName>
</protein>
<dbReference type="AlphaFoldDB" id="A0A239P3Y4"/>
<dbReference type="OrthoDB" id="3539621at2"/>
<proteinExistence type="predicted"/>
<dbReference type="RefSeq" id="WP_089213101.1">
    <property type="nucleotide sequence ID" value="NZ_FZOD01000083.1"/>
</dbReference>
<name>A0A239P3Y4_9ACTN</name>
<evidence type="ECO:0000313" key="1">
    <source>
        <dbReference type="EMBL" id="SNT61328.1"/>
    </source>
</evidence>
<organism evidence="1 2">
    <name type="scientific">Streptosporangium subroseum</name>
    <dbReference type="NCBI Taxonomy" id="106412"/>
    <lineage>
        <taxon>Bacteria</taxon>
        <taxon>Bacillati</taxon>
        <taxon>Actinomycetota</taxon>
        <taxon>Actinomycetes</taxon>
        <taxon>Streptosporangiales</taxon>
        <taxon>Streptosporangiaceae</taxon>
        <taxon>Streptosporangium</taxon>
    </lineage>
</organism>
<dbReference type="EMBL" id="FZOD01000083">
    <property type="protein sequence ID" value="SNT61328.1"/>
    <property type="molecule type" value="Genomic_DNA"/>
</dbReference>